<dbReference type="Pfam" id="PF01434">
    <property type="entry name" value="Peptidase_M41"/>
    <property type="match status" value="1"/>
</dbReference>
<keyword evidence="19" id="KW-1185">Reference proteome</keyword>
<keyword evidence="5 15" id="KW-0547">Nucleotide-binding</keyword>
<evidence type="ECO:0000313" key="18">
    <source>
        <dbReference type="EMBL" id="QKD82226.1"/>
    </source>
</evidence>
<dbReference type="GO" id="GO:0016887">
    <property type="term" value="F:ATP hydrolysis activity"/>
    <property type="evidence" value="ECO:0007669"/>
    <property type="project" value="UniProtKB-UniRule"/>
</dbReference>
<evidence type="ECO:0000256" key="9">
    <source>
        <dbReference type="ARBA" id="ARBA00022989"/>
    </source>
</evidence>
<dbReference type="GO" id="GO:0004222">
    <property type="term" value="F:metalloendopeptidase activity"/>
    <property type="evidence" value="ECO:0007669"/>
    <property type="project" value="InterPro"/>
</dbReference>
<dbReference type="EMBL" id="CP053661">
    <property type="protein sequence ID" value="QKD82226.1"/>
    <property type="molecule type" value="Genomic_DNA"/>
</dbReference>
<dbReference type="Proteomes" id="UP000505210">
    <property type="component" value="Chromosome"/>
</dbReference>
<keyword evidence="7 15" id="KW-0862">Zinc</keyword>
<evidence type="ECO:0000256" key="11">
    <source>
        <dbReference type="ARBA" id="ARBA00023078"/>
    </source>
</evidence>
<evidence type="ECO:0000256" key="12">
    <source>
        <dbReference type="ARBA" id="ARBA00023136"/>
    </source>
</evidence>
<keyword evidence="6 15" id="KW-0378">Hydrolase</keyword>
<feature type="active site" evidence="15">
    <location>
        <position position="420"/>
    </location>
</feature>
<evidence type="ECO:0000256" key="2">
    <source>
        <dbReference type="ARBA" id="ARBA00022670"/>
    </source>
</evidence>
<keyword evidence="4 15" id="KW-0479">Metal-binding</keyword>
<protein>
    <recommendedName>
        <fullName evidence="15">ATP-dependent zinc metalloprotease FtsH</fullName>
        <ecNumber evidence="15">3.4.24.-</ecNumber>
    </recommendedName>
</protein>
<dbReference type="PANTHER" id="PTHR23076:SF113">
    <property type="entry name" value="ATP-DEPENDENT ZINC METALLOPROTEASE FTSH 1, CHLOROPLASTIC-RELATED"/>
    <property type="match status" value="1"/>
</dbReference>
<keyword evidence="12 15" id="KW-0472">Membrane</keyword>
<dbReference type="FunFam" id="3.40.50.300:FF:000001">
    <property type="entry name" value="ATP-dependent zinc metalloprotease FtsH"/>
    <property type="match status" value="1"/>
</dbReference>
<comment type="similarity">
    <text evidence="14 15">In the central section; belongs to the AAA ATPase family.</text>
</comment>
<dbReference type="Gene3D" id="3.40.50.300">
    <property type="entry name" value="P-loop containing nucleotide triphosphate hydrolases"/>
    <property type="match status" value="1"/>
</dbReference>
<feature type="binding site" evidence="15">
    <location>
        <position position="496"/>
    </location>
    <ligand>
        <name>Zn(2+)</name>
        <dbReference type="ChEBI" id="CHEBI:29105"/>
        <note>catalytic</note>
    </ligand>
</feature>
<evidence type="ECO:0000256" key="7">
    <source>
        <dbReference type="ARBA" id="ARBA00022833"/>
    </source>
</evidence>
<keyword evidence="8 15" id="KW-0067">ATP-binding</keyword>
<dbReference type="EC" id="3.4.24.-" evidence="15"/>
<evidence type="ECO:0000256" key="16">
    <source>
        <dbReference type="RuleBase" id="RU003651"/>
    </source>
</evidence>
<keyword evidence="10 15" id="KW-0482">Metalloprotease</keyword>
<dbReference type="FunFam" id="1.20.58.760:FF:000001">
    <property type="entry name" value="ATP-dependent zinc metalloprotease FtsH"/>
    <property type="match status" value="1"/>
</dbReference>
<dbReference type="GO" id="GO:0004176">
    <property type="term" value="F:ATP-dependent peptidase activity"/>
    <property type="evidence" value="ECO:0007669"/>
    <property type="project" value="InterPro"/>
</dbReference>
<dbReference type="FunFam" id="1.10.8.60:FF:000001">
    <property type="entry name" value="ATP-dependent zinc metalloprotease FtsH"/>
    <property type="match status" value="1"/>
</dbReference>
<evidence type="ECO:0000256" key="10">
    <source>
        <dbReference type="ARBA" id="ARBA00023049"/>
    </source>
</evidence>
<comment type="similarity">
    <text evidence="16">Belongs to the AAA ATPase family.</text>
</comment>
<evidence type="ECO:0000256" key="4">
    <source>
        <dbReference type="ARBA" id="ARBA00022723"/>
    </source>
</evidence>
<dbReference type="GO" id="GO:0031676">
    <property type="term" value="C:plasma membrane-derived thylakoid membrane"/>
    <property type="evidence" value="ECO:0007669"/>
    <property type="project" value="UniProtKB-SubCell"/>
</dbReference>
<comment type="cofactor">
    <cofactor evidence="15">
        <name>Zn(2+)</name>
        <dbReference type="ChEBI" id="CHEBI:29105"/>
    </cofactor>
    <text evidence="15">Binds 1 zinc ion per subunit.</text>
</comment>
<dbReference type="InterPro" id="IPR003593">
    <property type="entry name" value="AAA+_ATPase"/>
</dbReference>
<dbReference type="HAMAP" id="MF_01458">
    <property type="entry name" value="FtsH"/>
    <property type="match status" value="1"/>
</dbReference>
<feature type="binding site" evidence="15">
    <location>
        <position position="419"/>
    </location>
    <ligand>
        <name>Zn(2+)</name>
        <dbReference type="ChEBI" id="CHEBI:29105"/>
        <note>catalytic</note>
    </ligand>
</feature>
<dbReference type="SUPFAM" id="SSF140990">
    <property type="entry name" value="FtsH protease domain-like"/>
    <property type="match status" value="1"/>
</dbReference>
<dbReference type="InterPro" id="IPR041569">
    <property type="entry name" value="AAA_lid_3"/>
</dbReference>
<comment type="similarity">
    <text evidence="1 15">In the C-terminal section; belongs to the peptidase M41 family.</text>
</comment>
<dbReference type="InterPro" id="IPR000642">
    <property type="entry name" value="Peptidase_M41"/>
</dbReference>
<dbReference type="GO" id="GO:0006508">
    <property type="term" value="P:proteolysis"/>
    <property type="evidence" value="ECO:0007669"/>
    <property type="project" value="UniProtKB-KW"/>
</dbReference>
<keyword evidence="11 15" id="KW-0793">Thylakoid</keyword>
<keyword evidence="3 15" id="KW-0812">Transmembrane</keyword>
<sequence>MKPDSRSLSTYSTFLDQVKSSQVQRVVIKRDRIDYSLKPELGGEQFYTLPNGPTDTLPGLLRRHGVPFTKLDDNGDTSGLVAGILLSTGMLVGMFAWLARLNQAGGGSNNSTPGSSFGSGLGNNFGGGFGGLGVGMGMGRSNARVYNQAGKGKVTFADVAGVDESKQELQEIVDFLANGEKYRRIGAKIPKGVLLVGPPGTGKTLLAKAIAGEAGVPFISMSGSEFVEVFVGVGASRVRDLFNRAKRQAPCIVFIDELDAIGKTRSANPVGGNDERDQTLNQLLTEMDGFDGNDGVIVIAATNRPEILDPALRRPGRFDRQVLVDRPDKSSRLQILKVHARPVKLGEDVDLEAIAAQTAGFSGADLANLVNEAALMAARNNRQAVLMADVNEAIERVIAGLEKRSRVLTPLERQTVAYHEVGHALVGALMPGNTKVSKISIVPRGLGALGYTVQTPESDRFLLLEDELRGQLATLLGGRSAEEIVFGKVSTGASDDIQRATDLAERAITQYGMSETLGPIAFDKNQAQFLDGGSTRRAISPEVAAEIDRQVKQALDKAHDMALDILRLNRDLLESATQTLLKEEVLEGSTLAAILAQVKAPEGLQPWLTQS</sequence>
<evidence type="ECO:0000256" key="1">
    <source>
        <dbReference type="ARBA" id="ARBA00010044"/>
    </source>
</evidence>
<dbReference type="InterPro" id="IPR005936">
    <property type="entry name" value="FtsH"/>
</dbReference>
<dbReference type="InterPro" id="IPR003960">
    <property type="entry name" value="ATPase_AAA_CS"/>
</dbReference>
<comment type="caution">
    <text evidence="15">Lacks conserved residue(s) required for the propagation of feature annotation.</text>
</comment>
<name>A0A6M8BDI2_9CYAN</name>
<evidence type="ECO:0000256" key="6">
    <source>
        <dbReference type="ARBA" id="ARBA00022801"/>
    </source>
</evidence>
<dbReference type="InterPro" id="IPR003959">
    <property type="entry name" value="ATPase_AAA_core"/>
</dbReference>
<keyword evidence="9 15" id="KW-1133">Transmembrane helix</keyword>
<feature type="binding site" evidence="15">
    <location>
        <begin position="197"/>
        <end position="204"/>
    </location>
    <ligand>
        <name>ATP</name>
        <dbReference type="ChEBI" id="CHEBI:30616"/>
    </ligand>
</feature>
<evidence type="ECO:0000256" key="14">
    <source>
        <dbReference type="ARBA" id="ARBA00061570"/>
    </source>
</evidence>
<evidence type="ECO:0000256" key="15">
    <source>
        <dbReference type="HAMAP-Rule" id="MF_01458"/>
    </source>
</evidence>
<dbReference type="Gene3D" id="1.10.8.60">
    <property type="match status" value="1"/>
</dbReference>
<dbReference type="GO" id="GO:0030163">
    <property type="term" value="P:protein catabolic process"/>
    <property type="evidence" value="ECO:0007669"/>
    <property type="project" value="UniProtKB-UniRule"/>
</dbReference>
<dbReference type="Gene3D" id="3.30.720.210">
    <property type="match status" value="1"/>
</dbReference>
<dbReference type="InterPro" id="IPR027417">
    <property type="entry name" value="P-loop_NTPase"/>
</dbReference>
<dbReference type="PANTHER" id="PTHR23076">
    <property type="entry name" value="METALLOPROTEASE M41 FTSH"/>
    <property type="match status" value="1"/>
</dbReference>
<dbReference type="KEGG" id="theu:HPC62_08530"/>
<organism evidence="18 19">
    <name type="scientific">Thermoleptolyngbya sichuanensis A183</name>
    <dbReference type="NCBI Taxonomy" id="2737172"/>
    <lineage>
        <taxon>Bacteria</taxon>
        <taxon>Bacillati</taxon>
        <taxon>Cyanobacteriota</taxon>
        <taxon>Cyanophyceae</taxon>
        <taxon>Oculatellales</taxon>
        <taxon>Oculatellaceae</taxon>
        <taxon>Thermoleptolyngbya</taxon>
        <taxon>Thermoleptolyngbya sichuanensis</taxon>
    </lineage>
</organism>
<evidence type="ECO:0000256" key="5">
    <source>
        <dbReference type="ARBA" id="ARBA00022741"/>
    </source>
</evidence>
<evidence type="ECO:0000256" key="13">
    <source>
        <dbReference type="ARBA" id="ARBA00060402"/>
    </source>
</evidence>
<keyword evidence="2 15" id="KW-0645">Protease</keyword>
<comment type="function">
    <text evidence="15">Acts as a processive, ATP-dependent zinc metallopeptidase for both cytoplasmic and membrane proteins. Plays a role in the quality control of integral membrane proteins.</text>
</comment>
<evidence type="ECO:0000313" key="19">
    <source>
        <dbReference type="Proteomes" id="UP000505210"/>
    </source>
</evidence>
<dbReference type="GO" id="GO:0008270">
    <property type="term" value="F:zinc ion binding"/>
    <property type="evidence" value="ECO:0007669"/>
    <property type="project" value="UniProtKB-UniRule"/>
</dbReference>
<dbReference type="CDD" id="cd19501">
    <property type="entry name" value="RecA-like_FtsH"/>
    <property type="match status" value="1"/>
</dbReference>
<dbReference type="Pfam" id="PF00004">
    <property type="entry name" value="AAA"/>
    <property type="match status" value="1"/>
</dbReference>
<dbReference type="Pfam" id="PF17862">
    <property type="entry name" value="AAA_lid_3"/>
    <property type="match status" value="1"/>
</dbReference>
<evidence type="ECO:0000256" key="3">
    <source>
        <dbReference type="ARBA" id="ARBA00022692"/>
    </source>
</evidence>
<dbReference type="SUPFAM" id="SSF52540">
    <property type="entry name" value="P-loop containing nucleoside triphosphate hydrolases"/>
    <property type="match status" value="1"/>
</dbReference>
<comment type="subunit">
    <text evidence="15">Homohexamer.</text>
</comment>
<reference evidence="18 19" key="1">
    <citation type="submission" date="2020-05" db="EMBL/GenBank/DDBJ databases">
        <title>Complete genome sequence of of a novel Thermoleptolyngbya strain isolated from hot springs of Ganzi, Sichuan China.</title>
        <authorList>
            <person name="Tang J."/>
            <person name="Daroch M."/>
            <person name="Li L."/>
            <person name="Waleron K."/>
            <person name="Waleron M."/>
            <person name="Waleron M."/>
        </authorList>
    </citation>
    <scope>NUCLEOTIDE SEQUENCE [LARGE SCALE GENOMIC DNA]</scope>
    <source>
        <strain evidence="18 19">PKUAC-SCTA183</strain>
    </source>
</reference>
<dbReference type="AlphaFoldDB" id="A0A6M8BDI2"/>
<proteinExistence type="inferred from homology"/>
<feature type="domain" description="AAA+ ATPase" evidence="17">
    <location>
        <begin position="189"/>
        <end position="328"/>
    </location>
</feature>
<dbReference type="Gene3D" id="1.20.58.760">
    <property type="entry name" value="Peptidase M41"/>
    <property type="match status" value="1"/>
</dbReference>
<gene>
    <name evidence="18" type="primary">hflB</name>
    <name evidence="15" type="synonym">ftsH</name>
    <name evidence="18" type="ORF">HPC62_08530</name>
</gene>
<dbReference type="NCBIfam" id="TIGR01241">
    <property type="entry name" value="FtsH_fam"/>
    <property type="match status" value="1"/>
</dbReference>
<accession>A0A6M8BDI2</accession>
<feature type="transmembrane region" description="Helical" evidence="15">
    <location>
        <begin position="80"/>
        <end position="99"/>
    </location>
</feature>
<dbReference type="GO" id="GO:0005524">
    <property type="term" value="F:ATP binding"/>
    <property type="evidence" value="ECO:0007669"/>
    <property type="project" value="UniProtKB-UniRule"/>
</dbReference>
<feature type="binding site" evidence="15">
    <location>
        <position position="423"/>
    </location>
    <ligand>
        <name>Zn(2+)</name>
        <dbReference type="ChEBI" id="CHEBI:29105"/>
        <note>catalytic</note>
    </ligand>
</feature>
<dbReference type="PROSITE" id="PS00674">
    <property type="entry name" value="AAA"/>
    <property type="match status" value="1"/>
</dbReference>
<comment type="subcellular location">
    <subcellularLocation>
        <location evidence="13 15">Cellular thylakoid membrane</location>
        <topology evidence="13 15">Multi-pass membrane protein</topology>
        <orientation evidence="13 15">Stromal side</orientation>
    </subcellularLocation>
</comment>
<dbReference type="SMART" id="SM00382">
    <property type="entry name" value="AAA"/>
    <property type="match status" value="1"/>
</dbReference>
<dbReference type="InterPro" id="IPR037219">
    <property type="entry name" value="Peptidase_M41-like"/>
</dbReference>
<evidence type="ECO:0000259" key="17">
    <source>
        <dbReference type="SMART" id="SM00382"/>
    </source>
</evidence>
<evidence type="ECO:0000256" key="8">
    <source>
        <dbReference type="ARBA" id="ARBA00022840"/>
    </source>
</evidence>
<dbReference type="RefSeq" id="WP_172354825.1">
    <property type="nucleotide sequence ID" value="NZ_CP053661.1"/>
</dbReference>